<proteinExistence type="predicted"/>
<reference evidence="2 3" key="1">
    <citation type="submission" date="2017-12" db="EMBL/GenBank/DDBJ databases">
        <title>Sequencing, de novo assembly and annotation of complete genome of a new Thraustochytrid species, strain FCC1311.</title>
        <authorList>
            <person name="Sedici K."/>
            <person name="Godart F."/>
            <person name="Aiese Cigliano R."/>
            <person name="Sanseverino W."/>
            <person name="Barakat M."/>
            <person name="Ortet P."/>
            <person name="Marechal E."/>
            <person name="Cagnac O."/>
            <person name="Amato A."/>
        </authorList>
    </citation>
    <scope>NUCLEOTIDE SEQUENCE [LARGE SCALE GENOMIC DNA]</scope>
</reference>
<accession>A0A2R5GFZ4</accession>
<organism evidence="2 3">
    <name type="scientific">Hondaea fermentalgiana</name>
    <dbReference type="NCBI Taxonomy" id="2315210"/>
    <lineage>
        <taxon>Eukaryota</taxon>
        <taxon>Sar</taxon>
        <taxon>Stramenopiles</taxon>
        <taxon>Bigyra</taxon>
        <taxon>Labyrinthulomycetes</taxon>
        <taxon>Thraustochytrida</taxon>
        <taxon>Thraustochytriidae</taxon>
        <taxon>Hondaea</taxon>
    </lineage>
</organism>
<feature type="chain" id="PRO_5015357200" description="Apple domain-containing protein" evidence="1">
    <location>
        <begin position="20"/>
        <end position="336"/>
    </location>
</feature>
<evidence type="ECO:0000256" key="1">
    <source>
        <dbReference type="SAM" id="SignalP"/>
    </source>
</evidence>
<keyword evidence="1" id="KW-0732">Signal</keyword>
<evidence type="ECO:0000313" key="2">
    <source>
        <dbReference type="EMBL" id="GBG29800.1"/>
    </source>
</evidence>
<sequence>MGPVFRSAILSAVICSAYGYRVDVEYVGVPDEEGIIHDCLVEVATSDSLLESTLELTGATVSCEDNKHFEQHVDWFLPLIATRPSGWCLASATEPGSLAGAWREDAAEDPIYESLTLYREDLTPMCRGKFAEAEDLAFSRRYTLERVGYCDDDSDELFATDGATTAKDCAARCDLDYRCVGIMLNRETGICKGYSRCSAMDRGQGYQDYVLFWRTVFGEINLLWRGNFDFSDREGEFVIVPGVTSVPGCAESRRLRPGAECFSLQSNDGIMECHLHDRCEYLMQLSNSNNKYQYAIIGDKGVAGGDSITAVQYGGLALLGATPLSLLLGYCAMRSV</sequence>
<evidence type="ECO:0000313" key="3">
    <source>
        <dbReference type="Proteomes" id="UP000241890"/>
    </source>
</evidence>
<dbReference type="InParanoid" id="A0A2R5GFZ4"/>
<evidence type="ECO:0008006" key="4">
    <source>
        <dbReference type="Google" id="ProtNLM"/>
    </source>
</evidence>
<protein>
    <recommendedName>
        <fullName evidence="4">Apple domain-containing protein</fullName>
    </recommendedName>
</protein>
<dbReference type="Proteomes" id="UP000241890">
    <property type="component" value="Unassembled WGS sequence"/>
</dbReference>
<dbReference type="AlphaFoldDB" id="A0A2R5GFZ4"/>
<keyword evidence="3" id="KW-1185">Reference proteome</keyword>
<feature type="signal peptide" evidence="1">
    <location>
        <begin position="1"/>
        <end position="19"/>
    </location>
</feature>
<gene>
    <name evidence="2" type="ORF">FCC1311_060202</name>
</gene>
<name>A0A2R5GFZ4_9STRA</name>
<comment type="caution">
    <text evidence="2">The sequence shown here is derived from an EMBL/GenBank/DDBJ whole genome shotgun (WGS) entry which is preliminary data.</text>
</comment>
<dbReference type="EMBL" id="BEYU01000066">
    <property type="protein sequence ID" value="GBG29800.1"/>
    <property type="molecule type" value="Genomic_DNA"/>
</dbReference>